<evidence type="ECO:0000313" key="4">
    <source>
        <dbReference type="EMBL" id="TMP75561.1"/>
    </source>
</evidence>
<dbReference type="PRINTS" id="PR00344">
    <property type="entry name" value="BCTRLSENSOR"/>
</dbReference>
<feature type="non-terminal residue" evidence="4">
    <location>
        <position position="112"/>
    </location>
</feature>
<sequence>VFSQVVGYSINNCIKHAKIDGQKLNIVVSTVLINDYIHFYFKDDGAGIDKELLPAIFEPFVTSKRFSGGTGLGLSIVYNLVTQKLKGEIKMQSPAHGGACLHIILTGTEFNF</sequence>
<reference evidence="4 5" key="1">
    <citation type="submission" date="2017-12" db="EMBL/GenBank/DDBJ databases">
        <authorList>
            <person name="Paulsen S."/>
            <person name="Gram L.K."/>
        </authorList>
    </citation>
    <scope>NUCLEOTIDE SEQUENCE [LARGE SCALE GENOMIC DNA]</scope>
    <source>
        <strain evidence="4 5">S1189</strain>
    </source>
</reference>
<feature type="non-terminal residue" evidence="4">
    <location>
        <position position="1"/>
    </location>
</feature>
<dbReference type="Gene3D" id="3.30.565.10">
    <property type="entry name" value="Histidine kinase-like ATPase, C-terminal domain"/>
    <property type="match status" value="1"/>
</dbReference>
<protein>
    <recommendedName>
        <fullName evidence="2">histidine kinase</fullName>
        <ecNumber evidence="2">2.7.13.3</ecNumber>
    </recommendedName>
</protein>
<dbReference type="Pfam" id="PF02518">
    <property type="entry name" value="HATPase_c"/>
    <property type="match status" value="1"/>
</dbReference>
<organism evidence="4 5">
    <name type="scientific">Pseudoalteromonas phenolica</name>
    <dbReference type="NCBI Taxonomy" id="161398"/>
    <lineage>
        <taxon>Bacteria</taxon>
        <taxon>Pseudomonadati</taxon>
        <taxon>Pseudomonadota</taxon>
        <taxon>Gammaproteobacteria</taxon>
        <taxon>Alteromonadales</taxon>
        <taxon>Pseudoalteromonadaceae</taxon>
        <taxon>Pseudoalteromonas</taxon>
    </lineage>
</organism>
<dbReference type="AlphaFoldDB" id="A0A5S3YLC6"/>
<dbReference type="EMBL" id="PNCM01000371">
    <property type="protein sequence ID" value="TMP75561.1"/>
    <property type="molecule type" value="Genomic_DNA"/>
</dbReference>
<keyword evidence="4" id="KW-0418">Kinase</keyword>
<evidence type="ECO:0000259" key="3">
    <source>
        <dbReference type="PROSITE" id="PS50109"/>
    </source>
</evidence>
<dbReference type="SUPFAM" id="SSF55874">
    <property type="entry name" value="ATPase domain of HSP90 chaperone/DNA topoisomerase II/histidine kinase"/>
    <property type="match status" value="1"/>
</dbReference>
<dbReference type="PANTHER" id="PTHR43065">
    <property type="entry name" value="SENSOR HISTIDINE KINASE"/>
    <property type="match status" value="1"/>
</dbReference>
<comment type="caution">
    <text evidence="4">The sequence shown here is derived from an EMBL/GenBank/DDBJ whole genome shotgun (WGS) entry which is preliminary data.</text>
</comment>
<dbReference type="InterPro" id="IPR036890">
    <property type="entry name" value="HATPase_C_sf"/>
</dbReference>
<dbReference type="InterPro" id="IPR003594">
    <property type="entry name" value="HATPase_dom"/>
</dbReference>
<dbReference type="InterPro" id="IPR005467">
    <property type="entry name" value="His_kinase_dom"/>
</dbReference>
<feature type="domain" description="Histidine kinase" evidence="3">
    <location>
        <begin position="1"/>
        <end position="109"/>
    </location>
</feature>
<gene>
    <name evidence="4" type="ORF">CWB73_21850</name>
</gene>
<accession>A0A5S3YLC6</accession>
<dbReference type="InterPro" id="IPR004358">
    <property type="entry name" value="Sig_transdc_His_kin-like_C"/>
</dbReference>
<dbReference type="GO" id="GO:0004673">
    <property type="term" value="F:protein histidine kinase activity"/>
    <property type="evidence" value="ECO:0007669"/>
    <property type="project" value="UniProtKB-EC"/>
</dbReference>
<keyword evidence="4" id="KW-0808">Transferase</keyword>
<dbReference type="CDD" id="cd00075">
    <property type="entry name" value="HATPase"/>
    <property type="match status" value="1"/>
</dbReference>
<dbReference type="OrthoDB" id="9772100at2"/>
<dbReference type="EC" id="2.7.13.3" evidence="2"/>
<dbReference type="PROSITE" id="PS50109">
    <property type="entry name" value="HIS_KIN"/>
    <property type="match status" value="1"/>
</dbReference>
<name>A0A5S3YLC6_9GAMM</name>
<evidence type="ECO:0000256" key="1">
    <source>
        <dbReference type="ARBA" id="ARBA00000085"/>
    </source>
</evidence>
<evidence type="ECO:0000256" key="2">
    <source>
        <dbReference type="ARBA" id="ARBA00012438"/>
    </source>
</evidence>
<dbReference type="SMART" id="SM00387">
    <property type="entry name" value="HATPase_c"/>
    <property type="match status" value="1"/>
</dbReference>
<comment type="catalytic activity">
    <reaction evidence="1">
        <text>ATP + protein L-histidine = ADP + protein N-phospho-L-histidine.</text>
        <dbReference type="EC" id="2.7.13.3"/>
    </reaction>
</comment>
<evidence type="ECO:0000313" key="5">
    <source>
        <dbReference type="Proteomes" id="UP000307362"/>
    </source>
</evidence>
<dbReference type="Proteomes" id="UP000307362">
    <property type="component" value="Unassembled WGS sequence"/>
</dbReference>
<reference evidence="5" key="2">
    <citation type="submission" date="2019-06" db="EMBL/GenBank/DDBJ databases">
        <title>Co-occurence of chitin degradation, pigmentation and bioactivity in marine Pseudoalteromonas.</title>
        <authorList>
            <person name="Sonnenschein E.C."/>
            <person name="Bech P.K."/>
        </authorList>
    </citation>
    <scope>NUCLEOTIDE SEQUENCE [LARGE SCALE GENOMIC DNA]</scope>
    <source>
        <strain evidence="5">S1189</strain>
    </source>
</reference>
<proteinExistence type="predicted"/>